<organism evidence="1 2">
    <name type="scientific">Ignelater luminosus</name>
    <name type="common">Cucubano</name>
    <name type="synonym">Pyrophorus luminosus</name>
    <dbReference type="NCBI Taxonomy" id="2038154"/>
    <lineage>
        <taxon>Eukaryota</taxon>
        <taxon>Metazoa</taxon>
        <taxon>Ecdysozoa</taxon>
        <taxon>Arthropoda</taxon>
        <taxon>Hexapoda</taxon>
        <taxon>Insecta</taxon>
        <taxon>Pterygota</taxon>
        <taxon>Neoptera</taxon>
        <taxon>Endopterygota</taxon>
        <taxon>Coleoptera</taxon>
        <taxon>Polyphaga</taxon>
        <taxon>Elateriformia</taxon>
        <taxon>Elateroidea</taxon>
        <taxon>Elateridae</taxon>
        <taxon>Agrypninae</taxon>
        <taxon>Pyrophorini</taxon>
        <taxon>Ignelater</taxon>
    </lineage>
</organism>
<dbReference type="Proteomes" id="UP000801492">
    <property type="component" value="Unassembled WGS sequence"/>
</dbReference>
<comment type="caution">
    <text evidence="1">The sequence shown here is derived from an EMBL/GenBank/DDBJ whole genome shotgun (WGS) entry which is preliminary data.</text>
</comment>
<protein>
    <submittedName>
        <fullName evidence="1">Uncharacterized protein</fullName>
    </submittedName>
</protein>
<evidence type="ECO:0000313" key="1">
    <source>
        <dbReference type="EMBL" id="KAF2902437.1"/>
    </source>
</evidence>
<evidence type="ECO:0000313" key="2">
    <source>
        <dbReference type="Proteomes" id="UP000801492"/>
    </source>
</evidence>
<gene>
    <name evidence="1" type="ORF">ILUMI_03749</name>
</gene>
<name>A0A8K0DG02_IGNLU</name>
<accession>A0A8K0DG02</accession>
<sequence length="158" mass="18083">MPKYKKKLGSRNYKNYSSETLIKALNEIRSKKLSLNQASPGRPNVLDDSEEKTLVHILIKTAEWGFPVADDNLRHIVKAYLDKQEKTVGQLHQNILGKDWEADDLLLHCQDESDDANYLESLREELADDKTEEEAILNTHNTIGVEDYILEGFGNKNK</sequence>
<proteinExistence type="predicted"/>
<reference evidence="1" key="1">
    <citation type="submission" date="2019-08" db="EMBL/GenBank/DDBJ databases">
        <title>The genome of the North American firefly Photinus pyralis.</title>
        <authorList>
            <consortium name="Photinus pyralis genome working group"/>
            <person name="Fallon T.R."/>
            <person name="Sander Lower S.E."/>
            <person name="Weng J.-K."/>
        </authorList>
    </citation>
    <scope>NUCLEOTIDE SEQUENCE</scope>
    <source>
        <strain evidence="1">TRF0915ILg1</strain>
        <tissue evidence="1">Whole body</tissue>
    </source>
</reference>
<dbReference type="OrthoDB" id="8193167at2759"/>
<dbReference type="EMBL" id="VTPC01001299">
    <property type="protein sequence ID" value="KAF2902437.1"/>
    <property type="molecule type" value="Genomic_DNA"/>
</dbReference>
<dbReference type="AlphaFoldDB" id="A0A8K0DG02"/>
<keyword evidence="2" id="KW-1185">Reference proteome</keyword>